<proteinExistence type="predicted"/>
<accession>A0AAN9N9Q3</accession>
<dbReference type="InterPro" id="IPR011009">
    <property type="entry name" value="Kinase-like_dom_sf"/>
</dbReference>
<evidence type="ECO:0000256" key="3">
    <source>
        <dbReference type="ARBA" id="ARBA00022741"/>
    </source>
</evidence>
<keyword evidence="3" id="KW-0547">Nucleotide-binding</keyword>
<dbReference type="InterPro" id="IPR001245">
    <property type="entry name" value="Ser-Thr/Tyr_kinase_cat_dom"/>
</dbReference>
<evidence type="ECO:0000256" key="6">
    <source>
        <dbReference type="SAM" id="Phobius"/>
    </source>
</evidence>
<evidence type="ECO:0000259" key="7">
    <source>
        <dbReference type="Pfam" id="PF07714"/>
    </source>
</evidence>
<dbReference type="Proteomes" id="UP001374584">
    <property type="component" value="Unassembled WGS sequence"/>
</dbReference>
<dbReference type="Pfam" id="PF07714">
    <property type="entry name" value="PK_Tyr_Ser-Thr"/>
    <property type="match status" value="1"/>
</dbReference>
<dbReference type="AlphaFoldDB" id="A0AAN9N9Q3"/>
<evidence type="ECO:0000313" key="9">
    <source>
        <dbReference type="Proteomes" id="UP001374584"/>
    </source>
</evidence>
<keyword evidence="5" id="KW-0067">ATP-binding</keyword>
<comment type="caution">
    <text evidence="8">The sequence shown here is derived from an EMBL/GenBank/DDBJ whole genome shotgun (WGS) entry which is preliminary data.</text>
</comment>
<dbReference type="GO" id="GO:0005886">
    <property type="term" value="C:plasma membrane"/>
    <property type="evidence" value="ECO:0007669"/>
    <property type="project" value="TreeGrafter"/>
</dbReference>
<evidence type="ECO:0000256" key="2">
    <source>
        <dbReference type="ARBA" id="ARBA00022679"/>
    </source>
</evidence>
<keyword evidence="2" id="KW-0808">Transferase</keyword>
<gene>
    <name evidence="8" type="ORF">VNO80_08493</name>
</gene>
<dbReference type="EMBL" id="JAYMYR010000004">
    <property type="protein sequence ID" value="KAK7366502.1"/>
    <property type="molecule type" value="Genomic_DNA"/>
</dbReference>
<keyword evidence="4" id="KW-0418">Kinase</keyword>
<feature type="domain" description="Serine-threonine/tyrosine-protein kinase catalytic" evidence="7">
    <location>
        <begin position="114"/>
        <end position="211"/>
    </location>
</feature>
<dbReference type="GO" id="GO:0004674">
    <property type="term" value="F:protein serine/threonine kinase activity"/>
    <property type="evidence" value="ECO:0007669"/>
    <property type="project" value="UniProtKB-KW"/>
</dbReference>
<dbReference type="GO" id="GO:0005524">
    <property type="term" value="F:ATP binding"/>
    <property type="evidence" value="ECO:0007669"/>
    <property type="project" value="UniProtKB-KW"/>
</dbReference>
<name>A0AAN9N9Q3_PHACN</name>
<keyword evidence="1" id="KW-0723">Serine/threonine-protein kinase</keyword>
<dbReference type="PANTHER" id="PTHR27002:SF123">
    <property type="entry name" value="CYSTEINE-RICH RECEPTOR-LIKE PROTEIN KINASE 45"/>
    <property type="match status" value="1"/>
</dbReference>
<evidence type="ECO:0000256" key="4">
    <source>
        <dbReference type="ARBA" id="ARBA00022777"/>
    </source>
</evidence>
<keyword evidence="9" id="KW-1185">Reference proteome</keyword>
<dbReference type="Gene3D" id="1.10.510.10">
    <property type="entry name" value="Transferase(Phosphotransferase) domain 1"/>
    <property type="match status" value="1"/>
</dbReference>
<protein>
    <recommendedName>
        <fullName evidence="7">Serine-threonine/tyrosine-protein kinase catalytic domain-containing protein</fullName>
    </recommendedName>
</protein>
<keyword evidence="6" id="KW-0812">Transmembrane</keyword>
<organism evidence="8 9">
    <name type="scientific">Phaseolus coccineus</name>
    <name type="common">Scarlet runner bean</name>
    <name type="synonym">Phaseolus multiflorus</name>
    <dbReference type="NCBI Taxonomy" id="3886"/>
    <lineage>
        <taxon>Eukaryota</taxon>
        <taxon>Viridiplantae</taxon>
        <taxon>Streptophyta</taxon>
        <taxon>Embryophyta</taxon>
        <taxon>Tracheophyta</taxon>
        <taxon>Spermatophyta</taxon>
        <taxon>Magnoliopsida</taxon>
        <taxon>eudicotyledons</taxon>
        <taxon>Gunneridae</taxon>
        <taxon>Pentapetalae</taxon>
        <taxon>rosids</taxon>
        <taxon>fabids</taxon>
        <taxon>Fabales</taxon>
        <taxon>Fabaceae</taxon>
        <taxon>Papilionoideae</taxon>
        <taxon>50 kb inversion clade</taxon>
        <taxon>NPAAA clade</taxon>
        <taxon>indigoferoid/millettioid clade</taxon>
        <taxon>Phaseoleae</taxon>
        <taxon>Phaseolus</taxon>
    </lineage>
</organism>
<dbReference type="PANTHER" id="PTHR27002">
    <property type="entry name" value="RECEPTOR-LIKE SERINE/THREONINE-PROTEIN KINASE SD1-8"/>
    <property type="match status" value="1"/>
</dbReference>
<evidence type="ECO:0000256" key="5">
    <source>
        <dbReference type="ARBA" id="ARBA00022840"/>
    </source>
</evidence>
<keyword evidence="6" id="KW-0472">Membrane</keyword>
<keyword evidence="6" id="KW-1133">Transmembrane helix</keyword>
<dbReference type="SUPFAM" id="SSF56112">
    <property type="entry name" value="Protein kinase-like (PK-like)"/>
    <property type="match status" value="2"/>
</dbReference>
<evidence type="ECO:0000256" key="1">
    <source>
        <dbReference type="ARBA" id="ARBA00022527"/>
    </source>
</evidence>
<sequence>MYIWWQDFLKCIEHSKDSSSFYSTFTTLVIGLGIACLRGRKNRDKDEEISERTLLQELTTPKHVALTQEGDLISSEELLFMTLASTRVATDDFSDTNKLGQGGFGAVYKGVLPDEYAMEGLFSVKSDVFSFGVVLLEIISGKRSSGFYQTELAPTLLAYARRVWNEGKALDFVDSVVLETCPASEVVRCMHIGLLCVQENPEHRPTMSTVMLLLGSESMGLPQPKQPAFALSKVLHLDPSTKTNPSDNEIIFSDILPR</sequence>
<evidence type="ECO:0000313" key="8">
    <source>
        <dbReference type="EMBL" id="KAK7366502.1"/>
    </source>
</evidence>
<reference evidence="8 9" key="1">
    <citation type="submission" date="2024-01" db="EMBL/GenBank/DDBJ databases">
        <title>The genomes of 5 underutilized Papilionoideae crops provide insights into root nodulation and disease resistanc.</title>
        <authorList>
            <person name="Jiang F."/>
        </authorList>
    </citation>
    <scope>NUCLEOTIDE SEQUENCE [LARGE SCALE GENOMIC DNA]</scope>
    <source>
        <strain evidence="8">JINMINGXINNONG_FW02</strain>
        <tissue evidence="8">Leaves</tissue>
    </source>
</reference>
<feature type="transmembrane region" description="Helical" evidence="6">
    <location>
        <begin position="20"/>
        <end position="37"/>
    </location>
</feature>